<sequence>MENKIDWNFWLKRKSILEIEMALLTLGLNPENFEKDFFMDCHYLVNRDDLQTIKEDYDKRMIFIRENRFTPYKYMANEDDSSIFYFNSRGTIKVKKFLLWLKNEDMGWDLPPELKNYIDLMGNSKNSINIETNHKRLNPNEWHQICGDIALKALNQNCEYSSKEVIKIILENFQNEGILSSKGKPFSKPTIERYLSEWGFNAKRANIRNNKNS</sequence>
<proteinExistence type="predicted"/>
<evidence type="ECO:0000313" key="2">
    <source>
        <dbReference type="Proteomes" id="UP000192708"/>
    </source>
</evidence>
<protein>
    <submittedName>
        <fullName evidence="1">Uncharacterized protein</fullName>
    </submittedName>
</protein>
<organism evidence="1 2">
    <name type="scientific">Polynucleobacter kasalickyi</name>
    <dbReference type="NCBI Taxonomy" id="1938817"/>
    <lineage>
        <taxon>Bacteria</taxon>
        <taxon>Pseudomonadati</taxon>
        <taxon>Pseudomonadota</taxon>
        <taxon>Betaproteobacteria</taxon>
        <taxon>Burkholderiales</taxon>
        <taxon>Burkholderiaceae</taxon>
        <taxon>Polynucleobacter</taxon>
    </lineage>
</organism>
<accession>A0A1W2AG68</accession>
<gene>
    <name evidence="1" type="ORF">SAMN06296008_108139</name>
</gene>
<reference evidence="1 2" key="1">
    <citation type="submission" date="2017-04" db="EMBL/GenBank/DDBJ databases">
        <authorList>
            <person name="Afonso C.L."/>
            <person name="Miller P.J."/>
            <person name="Scott M.A."/>
            <person name="Spackman E."/>
            <person name="Goraichik I."/>
            <person name="Dimitrov K.M."/>
            <person name="Suarez D.L."/>
            <person name="Swayne D.E."/>
        </authorList>
    </citation>
    <scope>NUCLEOTIDE SEQUENCE [LARGE SCALE GENOMIC DNA]</scope>
    <source>
        <strain evidence="1 2">VK13</strain>
    </source>
</reference>
<dbReference type="STRING" id="1938817.SAMN06296008_108139"/>
<name>A0A1W2AG68_9BURK</name>
<keyword evidence="2" id="KW-1185">Reference proteome</keyword>
<dbReference type="AlphaFoldDB" id="A0A1W2AG68"/>
<dbReference type="Proteomes" id="UP000192708">
    <property type="component" value="Unassembled WGS sequence"/>
</dbReference>
<dbReference type="RefSeq" id="WP_143736147.1">
    <property type="nucleotide sequence ID" value="NZ_FWXJ01000008.1"/>
</dbReference>
<dbReference type="OrthoDB" id="5354324at2"/>
<evidence type="ECO:0000313" key="1">
    <source>
        <dbReference type="EMBL" id="SMC59709.1"/>
    </source>
</evidence>
<dbReference type="EMBL" id="FWXJ01000008">
    <property type="protein sequence ID" value="SMC59709.1"/>
    <property type="molecule type" value="Genomic_DNA"/>
</dbReference>